<dbReference type="Pfam" id="PF21090">
    <property type="entry name" value="P-loop_SecA"/>
    <property type="match status" value="1"/>
</dbReference>
<dbReference type="SUPFAM" id="SSF81767">
    <property type="entry name" value="Pre-protein crosslinking domain of SecA"/>
    <property type="match status" value="1"/>
</dbReference>
<keyword evidence="7 12" id="KW-0067">ATP-binding</keyword>
<evidence type="ECO:0000256" key="13">
    <source>
        <dbReference type="RuleBase" id="RU003874"/>
    </source>
</evidence>
<evidence type="ECO:0000256" key="12">
    <source>
        <dbReference type="HAMAP-Rule" id="MF_01382"/>
    </source>
</evidence>
<dbReference type="EC" id="7.4.2.8" evidence="12"/>
<comment type="function">
    <text evidence="12">Part of the Sec protein translocase complex. Interacts with the SecYEG preprotein conducting channel. Has a central role in coupling the hydrolysis of ATP to the transfer of proteins into and across the cell membrane, serving as an ATP-driven molecular motor driving the stepwise translocation of polypeptide chains across the membrane.</text>
</comment>
<dbReference type="InterPro" id="IPR011115">
    <property type="entry name" value="SecA_DEAD"/>
</dbReference>
<feature type="domain" description="Helicase ATP-binding" evidence="16">
    <location>
        <begin position="86"/>
        <end position="247"/>
    </location>
</feature>
<dbReference type="GO" id="GO:0008564">
    <property type="term" value="F:protein-exporting ATPase activity"/>
    <property type="evidence" value="ECO:0007669"/>
    <property type="project" value="UniProtKB-EC"/>
</dbReference>
<feature type="binding site" evidence="12">
    <location>
        <position position="582"/>
    </location>
    <ligand>
        <name>ATP</name>
        <dbReference type="ChEBI" id="CHEBI:30616"/>
    </ligand>
</feature>
<dbReference type="InterPro" id="IPR044722">
    <property type="entry name" value="SecA_SF2_C"/>
</dbReference>
<dbReference type="InterPro" id="IPR011130">
    <property type="entry name" value="SecA_preprotein_X-link_dom"/>
</dbReference>
<evidence type="ECO:0000256" key="1">
    <source>
        <dbReference type="ARBA" id="ARBA00004170"/>
    </source>
</evidence>
<evidence type="ECO:0000256" key="7">
    <source>
        <dbReference type="ARBA" id="ARBA00022840"/>
    </source>
</evidence>
<dbReference type="GO" id="GO:0005886">
    <property type="term" value="C:plasma membrane"/>
    <property type="evidence" value="ECO:0007669"/>
    <property type="project" value="UniProtKB-SubCell"/>
</dbReference>
<dbReference type="HAMAP" id="MF_01382">
    <property type="entry name" value="SecA"/>
    <property type="match status" value="1"/>
</dbReference>
<protein>
    <recommendedName>
        <fullName evidence="12 13">Protein translocase subunit SecA</fullName>
        <ecNumber evidence="12">7.4.2.8</ecNumber>
    </recommendedName>
</protein>
<feature type="binding site" evidence="12">
    <location>
        <position position="84"/>
    </location>
    <ligand>
        <name>ATP</name>
        <dbReference type="ChEBI" id="CHEBI:30616"/>
    </ligand>
</feature>
<dbReference type="InterPro" id="IPR014001">
    <property type="entry name" value="Helicase_ATP-bd"/>
</dbReference>
<feature type="domain" description="SecA family profile" evidence="17">
    <location>
        <begin position="2"/>
        <end position="734"/>
    </location>
</feature>
<dbReference type="InterPro" id="IPR011116">
    <property type="entry name" value="SecA_Wing/Scaffold"/>
</dbReference>
<evidence type="ECO:0000313" key="19">
    <source>
        <dbReference type="Proteomes" id="UP000292858"/>
    </source>
</evidence>
<dbReference type="PANTHER" id="PTHR30612">
    <property type="entry name" value="SECA INNER MEMBRANE COMPONENT OF SEC PROTEIN SECRETION SYSTEM"/>
    <property type="match status" value="1"/>
</dbReference>
<dbReference type="SUPFAM" id="SSF52540">
    <property type="entry name" value="P-loop containing nucleoside triphosphate hydrolases"/>
    <property type="match status" value="2"/>
</dbReference>
<dbReference type="GO" id="GO:0017038">
    <property type="term" value="P:protein import"/>
    <property type="evidence" value="ECO:0007669"/>
    <property type="project" value="InterPro"/>
</dbReference>
<evidence type="ECO:0000256" key="14">
    <source>
        <dbReference type="SAM" id="Coils"/>
    </source>
</evidence>
<dbReference type="GO" id="GO:0065002">
    <property type="term" value="P:intracellular protein transmembrane transport"/>
    <property type="evidence" value="ECO:0007669"/>
    <property type="project" value="UniProtKB-UniRule"/>
</dbReference>
<evidence type="ECO:0000259" key="16">
    <source>
        <dbReference type="PROSITE" id="PS51192"/>
    </source>
</evidence>
<feature type="compositionally biased region" description="Basic residues" evidence="15">
    <location>
        <begin position="993"/>
        <end position="1007"/>
    </location>
</feature>
<keyword evidence="5 12" id="KW-0963">Cytoplasm</keyword>
<keyword evidence="6 12" id="KW-0547">Nucleotide-binding</keyword>
<feature type="binding site" evidence="12">
    <location>
        <begin position="102"/>
        <end position="106"/>
    </location>
    <ligand>
        <name>ATP</name>
        <dbReference type="ChEBI" id="CHEBI:30616"/>
    </ligand>
</feature>
<keyword evidence="14" id="KW-0175">Coiled coil</keyword>
<dbReference type="FunFam" id="3.90.1440.10:FF:000002">
    <property type="entry name" value="Protein translocase subunit SecA"/>
    <property type="match status" value="1"/>
</dbReference>
<feature type="region of interest" description="Disordered" evidence="15">
    <location>
        <begin position="960"/>
        <end position="1007"/>
    </location>
</feature>
<dbReference type="PROSITE" id="PS01312">
    <property type="entry name" value="SECA"/>
    <property type="match status" value="1"/>
</dbReference>
<dbReference type="PROSITE" id="PS51192">
    <property type="entry name" value="HELICASE_ATP_BIND_1"/>
    <property type="match status" value="1"/>
</dbReference>
<keyword evidence="10 12" id="KW-0811">Translocation</keyword>
<dbReference type="GO" id="GO:0005829">
    <property type="term" value="C:cytosol"/>
    <property type="evidence" value="ECO:0007669"/>
    <property type="project" value="TreeGrafter"/>
</dbReference>
<dbReference type="FunFam" id="1.10.3060.10:FF:000003">
    <property type="entry name" value="Protein translocase subunit SecA"/>
    <property type="match status" value="1"/>
</dbReference>
<organism evidence="18 19">
    <name type="scientific">Thermus thermamylovorans</name>
    <dbReference type="NCBI Taxonomy" id="2509362"/>
    <lineage>
        <taxon>Bacteria</taxon>
        <taxon>Thermotogati</taxon>
        <taxon>Deinococcota</taxon>
        <taxon>Deinococci</taxon>
        <taxon>Thermales</taxon>
        <taxon>Thermaceae</taxon>
        <taxon>Thermus</taxon>
    </lineage>
</organism>
<sequence>MLGLIRKLFDNNEREIARYHKQVVEPTNRLEPEVERIPDLQAAYAELREKHRQGASLEELLPMAFALTRESAKRYLGMRHFDVQLIGGAVLHEGKIAEMKTGEGKTLVATLAVALNALTGKGVHVVTVNDYLARRDAEWMGPVYRGLGLSVGVIQHGSTPEERRKAYLADVTYVTNAELGFDYLRDNMAISPDGLVLRHDTPLHYAIIDEVDSILIDEARTPLIISGPAEKATDLYYKMAEIAKRLERGQPAEPGVRKEPTGDYTIEEKNRSVHLTLQGIAKAEKLLGVEGLFSPENMELAHMLIQAIRAKELYHRDRDYIVQDGQVIIVDEFTGRLMPGRRYGEGLHQAIEAKEGVRIERENQTLATVTYQNFFRLYEKRAGMTGTAKTEEKEFQEIYGMDVVVVPTNRPMIRQDHPDVVYRTEKGKFYAVVEEIAEKYERGQPVLVGTISIEKSERLSQMLKEPRLYLPRLEMRLELFKKASQKQQGEEWERLRKLLEKPAGLKDEDLAPFEGLIPPKGNLRTAWEGLKRAVHTLGVLRQGIPHQVLNAKHHAKEAEIVAQAGRSKTVTIATNMAGRGTDIKLGGNPEYLAAALLEKEGFDRYEWKVELLIKKLVMGQDPSRGEQLEEEARVLARELGVKEELLERIRQIRDECRADEERVRALGGLFILGTERHESRRIDNQLRGRAGRQGDPGGSRFYVSFDDDLMRLFASERVIAMLDRMGFDDSEPIEHPMVTRSIERAQKRVEDRHFGVRKQLLQFDDVMARQREVIYAQRRLILLGKDEEVREAARGMVEEAVAAVAENFLNPQIHPEDWDLEGLKAALLDTAPQLGDFPFEGLRALKPEEGVERLLEAALKAYEAREEELSPPLMRAVERFVILNVVDSAWKEHLHNLDVLRQGIFLRGYGQRDPFQEYKIEATRLFNEMVAFIKGEVAKFLFRLKVEAEPVRPVREAPYVPVPAPQAQQASPFGTERKRPATPPPQPGLSRAERRRMMREEKKRKRG</sequence>
<dbReference type="Gene3D" id="3.40.50.300">
    <property type="entry name" value="P-loop containing nucleotide triphosphate hydrolases"/>
    <property type="match status" value="2"/>
</dbReference>
<dbReference type="OrthoDB" id="9805579at2"/>
<evidence type="ECO:0000256" key="4">
    <source>
        <dbReference type="ARBA" id="ARBA00022475"/>
    </source>
</evidence>
<dbReference type="PRINTS" id="PR00906">
    <property type="entry name" value="SECA"/>
</dbReference>
<keyword evidence="9 12" id="KW-1278">Translocase</keyword>
<reference evidence="18 19" key="1">
    <citation type="submission" date="2019-02" db="EMBL/GenBank/DDBJ databases">
        <title>Thermus sp. a novel from hot spring.</title>
        <authorList>
            <person name="Zhao Z."/>
        </authorList>
    </citation>
    <scope>NUCLEOTIDE SEQUENCE [LARGE SCALE GENOMIC DNA]</scope>
    <source>
        <strain evidence="18 19">CFH 72773T</strain>
    </source>
</reference>
<dbReference type="SUPFAM" id="SSF81886">
    <property type="entry name" value="Helical scaffold and wing domains of SecA"/>
    <property type="match status" value="1"/>
</dbReference>
<dbReference type="CDD" id="cd18803">
    <property type="entry name" value="SF2_C_secA"/>
    <property type="match status" value="1"/>
</dbReference>
<keyword evidence="8 12" id="KW-0653">Protein transport</keyword>
<evidence type="ECO:0000256" key="2">
    <source>
        <dbReference type="ARBA" id="ARBA00007650"/>
    </source>
</evidence>
<dbReference type="GO" id="GO:0005524">
    <property type="term" value="F:ATP binding"/>
    <property type="evidence" value="ECO:0007669"/>
    <property type="project" value="UniProtKB-UniRule"/>
</dbReference>
<comment type="subcellular location">
    <subcellularLocation>
        <location evidence="12">Cell membrane</location>
        <topology evidence="12">Peripheral membrane protein</topology>
        <orientation evidence="12">Cytoplasmic side</orientation>
    </subcellularLocation>
    <subcellularLocation>
        <location evidence="12">Cytoplasm</location>
    </subcellularLocation>
    <subcellularLocation>
        <location evidence="1">Membrane</location>
        <topology evidence="1">Peripheral membrane protein</topology>
    </subcellularLocation>
    <text evidence="12">Distribution is 50-50.</text>
</comment>
<accession>A0A4Q9AYJ0</accession>
<keyword evidence="11 12" id="KW-0472">Membrane</keyword>
<dbReference type="Gene3D" id="3.90.1440.10">
    <property type="entry name" value="SecA, preprotein cross-linking domain"/>
    <property type="match status" value="1"/>
</dbReference>
<dbReference type="SMART" id="SM00958">
    <property type="entry name" value="SecA_PP_bind"/>
    <property type="match status" value="1"/>
</dbReference>
<dbReference type="FunFam" id="3.40.50.300:FF:000334">
    <property type="entry name" value="Protein translocase subunit SecA"/>
    <property type="match status" value="1"/>
</dbReference>
<dbReference type="CDD" id="cd17928">
    <property type="entry name" value="DEXDc_SecA"/>
    <property type="match status" value="1"/>
</dbReference>
<evidence type="ECO:0000256" key="15">
    <source>
        <dbReference type="SAM" id="MobiDB-lite"/>
    </source>
</evidence>
<dbReference type="SMART" id="SM00957">
    <property type="entry name" value="SecA_DEAD"/>
    <property type="match status" value="1"/>
</dbReference>
<dbReference type="NCBIfam" id="TIGR00963">
    <property type="entry name" value="secA"/>
    <property type="match status" value="1"/>
</dbReference>
<dbReference type="InterPro" id="IPR014018">
    <property type="entry name" value="SecA_motor_DEAD"/>
</dbReference>
<proteinExistence type="inferred from homology"/>
<dbReference type="PANTHER" id="PTHR30612:SF0">
    <property type="entry name" value="CHLOROPLAST PROTEIN-TRANSPORTING ATPASE"/>
    <property type="match status" value="1"/>
</dbReference>
<dbReference type="GO" id="GO:0043952">
    <property type="term" value="P:protein transport by the Sec complex"/>
    <property type="evidence" value="ECO:0007669"/>
    <property type="project" value="TreeGrafter"/>
</dbReference>
<keyword evidence="19" id="KW-1185">Reference proteome</keyword>
<dbReference type="Proteomes" id="UP000292858">
    <property type="component" value="Unassembled WGS sequence"/>
</dbReference>
<comment type="caution">
    <text evidence="18">The sequence shown here is derived from an EMBL/GenBank/DDBJ whole genome shotgun (WGS) entry which is preliminary data.</text>
</comment>
<evidence type="ECO:0000313" key="18">
    <source>
        <dbReference type="EMBL" id="TBH16516.1"/>
    </source>
</evidence>
<comment type="subunit">
    <text evidence="12">Monomer and homodimer. Part of the essential Sec protein translocation apparatus which comprises SecA, SecYEG and auxiliary proteins SecDF. Other proteins may also be involved.</text>
</comment>
<dbReference type="Pfam" id="PF07517">
    <property type="entry name" value="SecA_DEAD"/>
    <property type="match status" value="1"/>
</dbReference>
<dbReference type="GO" id="GO:0006605">
    <property type="term" value="P:protein targeting"/>
    <property type="evidence" value="ECO:0007669"/>
    <property type="project" value="UniProtKB-UniRule"/>
</dbReference>
<comment type="catalytic activity">
    <reaction evidence="12">
        <text>ATP + H2O + cellular proteinSide 1 = ADP + phosphate + cellular proteinSide 2.</text>
        <dbReference type="EC" id="7.4.2.8"/>
    </reaction>
</comment>
<dbReference type="AlphaFoldDB" id="A0A4Q9AYJ0"/>
<evidence type="ECO:0000256" key="5">
    <source>
        <dbReference type="ARBA" id="ARBA00022490"/>
    </source>
</evidence>
<keyword evidence="3 12" id="KW-0813">Transport</keyword>
<evidence type="ECO:0000256" key="8">
    <source>
        <dbReference type="ARBA" id="ARBA00022927"/>
    </source>
</evidence>
<dbReference type="GO" id="GO:0031522">
    <property type="term" value="C:cell envelope Sec protein transport complex"/>
    <property type="evidence" value="ECO:0007669"/>
    <property type="project" value="TreeGrafter"/>
</dbReference>
<evidence type="ECO:0000256" key="10">
    <source>
        <dbReference type="ARBA" id="ARBA00023010"/>
    </source>
</evidence>
<evidence type="ECO:0000256" key="3">
    <source>
        <dbReference type="ARBA" id="ARBA00022448"/>
    </source>
</evidence>
<evidence type="ECO:0000256" key="9">
    <source>
        <dbReference type="ARBA" id="ARBA00022967"/>
    </source>
</evidence>
<dbReference type="Pfam" id="PF01043">
    <property type="entry name" value="SecA_PP_bind"/>
    <property type="match status" value="1"/>
</dbReference>
<dbReference type="InterPro" id="IPR036670">
    <property type="entry name" value="SecA_X-link_sf"/>
</dbReference>
<dbReference type="Pfam" id="PF07516">
    <property type="entry name" value="SecA_SW"/>
    <property type="match status" value="1"/>
</dbReference>
<gene>
    <name evidence="12 18" type="primary">secA</name>
    <name evidence="18" type="ORF">ETP66_10330</name>
</gene>
<dbReference type="InterPro" id="IPR000185">
    <property type="entry name" value="SecA"/>
</dbReference>
<dbReference type="InterPro" id="IPR027417">
    <property type="entry name" value="P-loop_NTPase"/>
</dbReference>
<dbReference type="InterPro" id="IPR020937">
    <property type="entry name" value="SecA_CS"/>
</dbReference>
<dbReference type="PROSITE" id="PS51196">
    <property type="entry name" value="SECA_MOTOR_DEAD"/>
    <property type="match status" value="1"/>
</dbReference>
<keyword evidence="4 12" id="KW-1003">Cell membrane</keyword>
<evidence type="ECO:0000256" key="11">
    <source>
        <dbReference type="ARBA" id="ARBA00023136"/>
    </source>
</evidence>
<name>A0A4Q9AYJ0_9DEIN</name>
<feature type="coiled-coil region" evidence="14">
    <location>
        <begin position="635"/>
        <end position="662"/>
    </location>
</feature>
<dbReference type="RefSeq" id="WP_130842536.1">
    <property type="nucleotide sequence ID" value="NZ_SIJL01000018.1"/>
</dbReference>
<dbReference type="InterPro" id="IPR036266">
    <property type="entry name" value="SecA_Wing/Scaffold_sf"/>
</dbReference>
<evidence type="ECO:0000256" key="6">
    <source>
        <dbReference type="ARBA" id="ARBA00022741"/>
    </source>
</evidence>
<dbReference type="Gene3D" id="1.10.3060.10">
    <property type="entry name" value="Helical scaffold and wing domains of SecA"/>
    <property type="match status" value="1"/>
</dbReference>
<comment type="similarity">
    <text evidence="2 12 13">Belongs to the SecA family.</text>
</comment>
<dbReference type="EMBL" id="SIJL01000018">
    <property type="protein sequence ID" value="TBH16516.1"/>
    <property type="molecule type" value="Genomic_DNA"/>
</dbReference>
<evidence type="ECO:0000259" key="17">
    <source>
        <dbReference type="PROSITE" id="PS51196"/>
    </source>
</evidence>